<dbReference type="EC" id="6.3.5.7" evidence="8"/>
<dbReference type="Pfam" id="PF01425">
    <property type="entry name" value="Amidase"/>
    <property type="match status" value="1"/>
</dbReference>
<evidence type="ECO:0000256" key="7">
    <source>
        <dbReference type="ARBA" id="ARBA00047407"/>
    </source>
</evidence>
<comment type="caution">
    <text evidence="10">The sequence shown here is derived from an EMBL/GenBank/DDBJ whole genome shotgun (WGS) entry which is preliminary data.</text>
</comment>
<dbReference type="AlphaFoldDB" id="A0A369NYJ9"/>
<comment type="catalytic activity">
    <reaction evidence="7 8">
        <text>L-glutamyl-tRNA(Gln) + L-glutamine + ATP + H2O = L-glutaminyl-tRNA(Gln) + L-glutamate + ADP + phosphate + H(+)</text>
        <dbReference type="Rhea" id="RHEA:17521"/>
        <dbReference type="Rhea" id="RHEA-COMP:9681"/>
        <dbReference type="Rhea" id="RHEA-COMP:9684"/>
        <dbReference type="ChEBI" id="CHEBI:15377"/>
        <dbReference type="ChEBI" id="CHEBI:15378"/>
        <dbReference type="ChEBI" id="CHEBI:29985"/>
        <dbReference type="ChEBI" id="CHEBI:30616"/>
        <dbReference type="ChEBI" id="CHEBI:43474"/>
        <dbReference type="ChEBI" id="CHEBI:58359"/>
        <dbReference type="ChEBI" id="CHEBI:78520"/>
        <dbReference type="ChEBI" id="CHEBI:78521"/>
        <dbReference type="ChEBI" id="CHEBI:456216"/>
        <dbReference type="EC" id="6.3.5.7"/>
    </reaction>
</comment>
<dbReference type="EMBL" id="PPUT01000030">
    <property type="protein sequence ID" value="RDC42316.1"/>
    <property type="molecule type" value="Genomic_DNA"/>
</dbReference>
<evidence type="ECO:0000313" key="10">
    <source>
        <dbReference type="EMBL" id="RDC42316.1"/>
    </source>
</evidence>
<dbReference type="InterPro" id="IPR000120">
    <property type="entry name" value="Amidase"/>
</dbReference>
<name>A0A369NYJ9_9ACTN</name>
<dbReference type="SUPFAM" id="SSF75304">
    <property type="entry name" value="Amidase signature (AS) enzymes"/>
    <property type="match status" value="1"/>
</dbReference>
<feature type="active site" description="Charge relay system" evidence="8">
    <location>
        <position position="83"/>
    </location>
</feature>
<feature type="domain" description="Amidase" evidence="9">
    <location>
        <begin position="27"/>
        <end position="469"/>
    </location>
</feature>
<dbReference type="PANTHER" id="PTHR11895">
    <property type="entry name" value="TRANSAMIDASE"/>
    <property type="match status" value="1"/>
</dbReference>
<dbReference type="InterPro" id="IPR004412">
    <property type="entry name" value="GatA"/>
</dbReference>
<dbReference type="GO" id="GO:0030956">
    <property type="term" value="C:glutamyl-tRNA(Gln) amidotransferase complex"/>
    <property type="evidence" value="ECO:0007669"/>
    <property type="project" value="InterPro"/>
</dbReference>
<accession>A0A369NYJ9</accession>
<evidence type="ECO:0000256" key="6">
    <source>
        <dbReference type="ARBA" id="ARBA00025295"/>
    </source>
</evidence>
<dbReference type="InterPro" id="IPR020556">
    <property type="entry name" value="Amidase_CS"/>
</dbReference>
<keyword evidence="2 8" id="KW-0436">Ligase</keyword>
<organism evidence="10 11">
    <name type="scientific">Adlercreutzia equolifaciens subsp. celatus</name>
    <dbReference type="NCBI Taxonomy" id="394340"/>
    <lineage>
        <taxon>Bacteria</taxon>
        <taxon>Bacillati</taxon>
        <taxon>Actinomycetota</taxon>
        <taxon>Coriobacteriia</taxon>
        <taxon>Eggerthellales</taxon>
        <taxon>Eggerthellaceae</taxon>
        <taxon>Adlercreutzia</taxon>
    </lineage>
</organism>
<evidence type="ECO:0000256" key="1">
    <source>
        <dbReference type="ARBA" id="ARBA00008069"/>
    </source>
</evidence>
<evidence type="ECO:0000256" key="5">
    <source>
        <dbReference type="ARBA" id="ARBA00022917"/>
    </source>
</evidence>
<dbReference type="PANTHER" id="PTHR11895:SF151">
    <property type="entry name" value="GLUTAMYL-TRNA(GLN) AMIDOTRANSFERASE SUBUNIT A"/>
    <property type="match status" value="1"/>
</dbReference>
<dbReference type="GO" id="GO:0050567">
    <property type="term" value="F:glutaminyl-tRNA synthase (glutamine-hydrolyzing) activity"/>
    <property type="evidence" value="ECO:0007669"/>
    <property type="project" value="UniProtKB-UniRule"/>
</dbReference>
<dbReference type="GO" id="GO:0006412">
    <property type="term" value="P:translation"/>
    <property type="evidence" value="ECO:0007669"/>
    <property type="project" value="UniProtKB-UniRule"/>
</dbReference>
<evidence type="ECO:0000259" key="9">
    <source>
        <dbReference type="Pfam" id="PF01425"/>
    </source>
</evidence>
<dbReference type="Proteomes" id="UP000253805">
    <property type="component" value="Unassembled WGS sequence"/>
</dbReference>
<evidence type="ECO:0000256" key="2">
    <source>
        <dbReference type="ARBA" id="ARBA00022598"/>
    </source>
</evidence>
<dbReference type="HAMAP" id="MF_00120">
    <property type="entry name" value="GatA"/>
    <property type="match status" value="1"/>
</dbReference>
<dbReference type="GO" id="GO:0005524">
    <property type="term" value="F:ATP binding"/>
    <property type="evidence" value="ECO:0007669"/>
    <property type="project" value="UniProtKB-KW"/>
</dbReference>
<protein>
    <recommendedName>
        <fullName evidence="8">Glutamyl-tRNA(Gln) amidotransferase subunit A</fullName>
        <shortName evidence="8">Glu-ADT subunit A</shortName>
        <ecNumber evidence="8">6.3.5.7</ecNumber>
    </recommendedName>
</protein>
<comment type="similarity">
    <text evidence="1 8">Belongs to the amidase family. GatA subfamily.</text>
</comment>
<evidence type="ECO:0000313" key="11">
    <source>
        <dbReference type="Proteomes" id="UP000253805"/>
    </source>
</evidence>
<sequence>MTRTFGEMGIREIQTGLAAKEFSAAEVARGTFERIGEADGAVHAFLETTEELALDAAARIDAAVAEGRLAEMGPLAGVPVGYKDNLNLTGTHTTCSSNMLRDYVSPYTATCVEKTLRAGALPIGKLNMDEFAFGGSTETSAFGPTFNPWDVERVPGGSSGGSAAAVAAGFVPVSLGSDTGGSIRQPGSFCGLVAVKPTYGVVSRYGVVAFGSSLDQVGPFARSVEDAALALNALSGRDELDCTSQPCDVDFTANLAEGARGMKIGIVPAFMEAAGLAPEVRAKVEEAAAVLQDMGAELVEVELPHAQAAMSAYYVLGPCEAFSNLARFDSVRYGYCDPGHKDLASQYEASRAKGFGPEARRRIMLGSYLLSAGVYDKYYYPAQQVRTLITRDYAAAFEKVDVILSPVAPTTAFKIGEICDPTEMYLADMFTISINIAGNGGMSFPIGLGADTGLPVGVQIIAPPFKDKNMFRAAAALEQHYGPAPVAPDFADGKVGA</sequence>
<proteinExistence type="inferred from homology"/>
<keyword evidence="4 8" id="KW-0067">ATP-binding</keyword>
<dbReference type="InterPro" id="IPR036928">
    <property type="entry name" value="AS_sf"/>
</dbReference>
<dbReference type="InterPro" id="IPR023631">
    <property type="entry name" value="Amidase_dom"/>
</dbReference>
<evidence type="ECO:0000256" key="8">
    <source>
        <dbReference type="HAMAP-Rule" id="MF_00120"/>
    </source>
</evidence>
<comment type="function">
    <text evidence="6 8">Allows the formation of correctly charged Gln-tRNA(Gln) through the transamidation of misacylated Glu-tRNA(Gln) in organisms which lack glutaminyl-tRNA synthetase. The reaction takes place in the presence of glutamine and ATP through an activated gamma-phospho-Glu-tRNA(Gln).</text>
</comment>
<feature type="active site" description="Charge relay system" evidence="8">
    <location>
        <position position="158"/>
    </location>
</feature>
<reference evidence="10 11" key="1">
    <citation type="journal article" date="2018" name="Elife">
        <title>Discovery and characterization of a prevalent human gut bacterial enzyme sufficient for the inactivation of a family of plant toxins.</title>
        <authorList>
            <person name="Koppel N."/>
            <person name="Bisanz J.E."/>
            <person name="Pandelia M.E."/>
            <person name="Turnbaugh P.J."/>
            <person name="Balskus E.P."/>
        </authorList>
    </citation>
    <scope>NUCLEOTIDE SEQUENCE [LARGE SCALE GENOMIC DNA]</scope>
    <source>
        <strain evidence="10 11">OB21 GAM 11</strain>
    </source>
</reference>
<comment type="subunit">
    <text evidence="8">Heterotrimer of A, B and C subunits.</text>
</comment>
<evidence type="ECO:0000256" key="3">
    <source>
        <dbReference type="ARBA" id="ARBA00022741"/>
    </source>
</evidence>
<gene>
    <name evidence="8" type="primary">gatA</name>
    <name evidence="10" type="ORF">C1850_09990</name>
</gene>
<keyword evidence="5 8" id="KW-0648">Protein biosynthesis</keyword>
<keyword evidence="3 8" id="KW-0547">Nucleotide-binding</keyword>
<dbReference type="RefSeq" id="WP_114549584.1">
    <property type="nucleotide sequence ID" value="NZ_PPUT01000030.1"/>
</dbReference>
<dbReference type="PROSITE" id="PS00571">
    <property type="entry name" value="AMIDASES"/>
    <property type="match status" value="1"/>
</dbReference>
<feature type="active site" description="Acyl-ester intermediate" evidence="8">
    <location>
        <position position="182"/>
    </location>
</feature>
<dbReference type="NCBIfam" id="TIGR00132">
    <property type="entry name" value="gatA"/>
    <property type="match status" value="1"/>
</dbReference>
<evidence type="ECO:0000256" key="4">
    <source>
        <dbReference type="ARBA" id="ARBA00022840"/>
    </source>
</evidence>
<keyword evidence="10" id="KW-0808">Transferase</keyword>
<dbReference type="GO" id="GO:0016740">
    <property type="term" value="F:transferase activity"/>
    <property type="evidence" value="ECO:0007669"/>
    <property type="project" value="UniProtKB-KW"/>
</dbReference>
<dbReference type="Gene3D" id="3.90.1300.10">
    <property type="entry name" value="Amidase signature (AS) domain"/>
    <property type="match status" value="1"/>
</dbReference>